<reference evidence="3" key="1">
    <citation type="journal article" date="2011" name="Science">
        <title>The plant cell wall-decomposing machinery underlies the functional diversity of forest fungi.</title>
        <authorList>
            <person name="Eastwood D.C."/>
            <person name="Floudas D."/>
            <person name="Binder M."/>
            <person name="Majcherczyk A."/>
            <person name="Schneider P."/>
            <person name="Aerts A."/>
            <person name="Asiegbu F.O."/>
            <person name="Baker S.E."/>
            <person name="Barry K."/>
            <person name="Bendiksby M."/>
            <person name="Blumentritt M."/>
            <person name="Coutinho P.M."/>
            <person name="Cullen D."/>
            <person name="de Vries R.P."/>
            <person name="Gathman A."/>
            <person name="Goodell B."/>
            <person name="Henrissat B."/>
            <person name="Ihrmark K."/>
            <person name="Kauserud H."/>
            <person name="Kohler A."/>
            <person name="LaButti K."/>
            <person name="Lapidus A."/>
            <person name="Lavin J.L."/>
            <person name="Lee Y.-H."/>
            <person name="Lindquist E."/>
            <person name="Lilly W."/>
            <person name="Lucas S."/>
            <person name="Morin E."/>
            <person name="Murat C."/>
            <person name="Oguiza J.A."/>
            <person name="Park J."/>
            <person name="Pisabarro A.G."/>
            <person name="Riley R."/>
            <person name="Rosling A."/>
            <person name="Salamov A."/>
            <person name="Schmidt O."/>
            <person name="Schmutz J."/>
            <person name="Skrede I."/>
            <person name="Stenlid J."/>
            <person name="Wiebenga A."/>
            <person name="Xie X."/>
            <person name="Kuees U."/>
            <person name="Hibbett D.S."/>
            <person name="Hoffmeister D."/>
            <person name="Hoegberg N."/>
            <person name="Martin F."/>
            <person name="Grigoriev I.V."/>
            <person name="Watkinson S.C."/>
        </authorList>
    </citation>
    <scope>NUCLEOTIDE SEQUENCE [LARGE SCALE GENOMIC DNA]</scope>
    <source>
        <strain evidence="3">strain S7.3</strain>
    </source>
</reference>
<dbReference type="InParanoid" id="F8PIM1"/>
<sequence length="304" mass="36109">MEKKIHETMCHGPMNAEDDIFLKQIKALRIDHVYRNELSKHRDVMLRAADLDEERIQELSSRDEKAKQLKETEADEKRREKERIVEARIAEEKRRQEERIAEEKRREEERLAAEEARRAEEERRETLRRLRADIERCRREAEERAERYRKAMEEEARKEAIRQAELRKAREAAQAAMQKKNDDAIIQQFILYDAKWAELKSDVPHHSIMAAQLPWPILVNNTPVHAITYNLVQEFVFHPLRPGLDGKTRRDKVKMEMLRYHPDKFNSRILDKVLDSERGLVVELGGSVARILTQMMAEEVESEK</sequence>
<dbReference type="Proteomes" id="UP000008063">
    <property type="component" value="Unassembled WGS sequence"/>
</dbReference>
<dbReference type="HOGENOM" id="CLU_912462_0_0_1"/>
<dbReference type="EMBL" id="GL945475">
    <property type="protein sequence ID" value="EGO03392.1"/>
    <property type="molecule type" value="Genomic_DNA"/>
</dbReference>
<name>F8PIM1_SERL3</name>
<protein>
    <submittedName>
        <fullName evidence="2">Uncharacterized protein</fullName>
    </submittedName>
</protein>
<dbReference type="AlphaFoldDB" id="F8PIM1"/>
<feature type="region of interest" description="Disordered" evidence="1">
    <location>
        <begin position="59"/>
        <end position="81"/>
    </location>
</feature>
<accession>F8PIM1</accession>
<evidence type="ECO:0000313" key="2">
    <source>
        <dbReference type="EMBL" id="EGO03392.1"/>
    </source>
</evidence>
<organism evidence="3">
    <name type="scientific">Serpula lacrymans var. lacrymans (strain S7.3)</name>
    <name type="common">Dry rot fungus</name>
    <dbReference type="NCBI Taxonomy" id="936435"/>
    <lineage>
        <taxon>Eukaryota</taxon>
        <taxon>Fungi</taxon>
        <taxon>Dikarya</taxon>
        <taxon>Basidiomycota</taxon>
        <taxon>Agaricomycotina</taxon>
        <taxon>Agaricomycetes</taxon>
        <taxon>Agaricomycetidae</taxon>
        <taxon>Boletales</taxon>
        <taxon>Coniophorineae</taxon>
        <taxon>Serpulaceae</taxon>
        <taxon>Serpula</taxon>
    </lineage>
</organism>
<evidence type="ECO:0000313" key="3">
    <source>
        <dbReference type="Proteomes" id="UP000008063"/>
    </source>
</evidence>
<gene>
    <name evidence="2" type="ORF">SERLA73DRAFT_119127</name>
</gene>
<keyword evidence="3" id="KW-1185">Reference proteome</keyword>
<evidence type="ECO:0000256" key="1">
    <source>
        <dbReference type="SAM" id="MobiDB-lite"/>
    </source>
</evidence>
<proteinExistence type="predicted"/>
<dbReference type="OMA" id="IHETMCH"/>
<feature type="region of interest" description="Disordered" evidence="1">
    <location>
        <begin position="95"/>
        <end position="118"/>
    </location>
</feature>
<dbReference type="OrthoDB" id="412109at2759"/>